<proteinExistence type="predicted"/>
<accession>A0A9D4GK14</accession>
<gene>
    <name evidence="1" type="ORF">DPMN_118406</name>
</gene>
<keyword evidence="2" id="KW-1185">Reference proteome</keyword>
<reference evidence="1" key="2">
    <citation type="submission" date="2020-11" db="EMBL/GenBank/DDBJ databases">
        <authorList>
            <person name="McCartney M.A."/>
            <person name="Auch B."/>
            <person name="Kono T."/>
            <person name="Mallez S."/>
            <person name="Becker A."/>
            <person name="Gohl D.M."/>
            <person name="Silverstein K.A.T."/>
            <person name="Koren S."/>
            <person name="Bechman K.B."/>
            <person name="Herman A."/>
            <person name="Abrahante J.E."/>
            <person name="Garbe J."/>
        </authorList>
    </citation>
    <scope>NUCLEOTIDE SEQUENCE</scope>
    <source>
        <strain evidence="1">Duluth1</strain>
        <tissue evidence="1">Whole animal</tissue>
    </source>
</reference>
<reference evidence="1" key="1">
    <citation type="journal article" date="2019" name="bioRxiv">
        <title>The Genome of the Zebra Mussel, Dreissena polymorpha: A Resource for Invasive Species Research.</title>
        <authorList>
            <person name="McCartney M.A."/>
            <person name="Auch B."/>
            <person name="Kono T."/>
            <person name="Mallez S."/>
            <person name="Zhang Y."/>
            <person name="Obille A."/>
            <person name="Becker A."/>
            <person name="Abrahante J.E."/>
            <person name="Garbe J."/>
            <person name="Badalamenti J.P."/>
            <person name="Herman A."/>
            <person name="Mangelson H."/>
            <person name="Liachko I."/>
            <person name="Sullivan S."/>
            <person name="Sone E.D."/>
            <person name="Koren S."/>
            <person name="Silverstein K.A.T."/>
            <person name="Beckman K.B."/>
            <person name="Gohl D.M."/>
        </authorList>
    </citation>
    <scope>NUCLEOTIDE SEQUENCE</scope>
    <source>
        <strain evidence="1">Duluth1</strain>
        <tissue evidence="1">Whole animal</tissue>
    </source>
</reference>
<dbReference type="EMBL" id="JAIWYP010000005">
    <property type="protein sequence ID" value="KAH3816881.1"/>
    <property type="molecule type" value="Genomic_DNA"/>
</dbReference>
<protein>
    <submittedName>
        <fullName evidence="1">Uncharacterized protein</fullName>
    </submittedName>
</protein>
<organism evidence="1 2">
    <name type="scientific">Dreissena polymorpha</name>
    <name type="common">Zebra mussel</name>
    <name type="synonym">Mytilus polymorpha</name>
    <dbReference type="NCBI Taxonomy" id="45954"/>
    <lineage>
        <taxon>Eukaryota</taxon>
        <taxon>Metazoa</taxon>
        <taxon>Spiralia</taxon>
        <taxon>Lophotrochozoa</taxon>
        <taxon>Mollusca</taxon>
        <taxon>Bivalvia</taxon>
        <taxon>Autobranchia</taxon>
        <taxon>Heteroconchia</taxon>
        <taxon>Euheterodonta</taxon>
        <taxon>Imparidentia</taxon>
        <taxon>Neoheterodontei</taxon>
        <taxon>Myida</taxon>
        <taxon>Dreissenoidea</taxon>
        <taxon>Dreissenidae</taxon>
        <taxon>Dreissena</taxon>
    </lineage>
</organism>
<evidence type="ECO:0000313" key="1">
    <source>
        <dbReference type="EMBL" id="KAH3816881.1"/>
    </source>
</evidence>
<dbReference type="Proteomes" id="UP000828390">
    <property type="component" value="Unassembled WGS sequence"/>
</dbReference>
<comment type="caution">
    <text evidence="1">The sequence shown here is derived from an EMBL/GenBank/DDBJ whole genome shotgun (WGS) entry which is preliminary data.</text>
</comment>
<name>A0A9D4GK14_DREPO</name>
<sequence length="56" mass="6375">MRTTSCERLASGSVRGRIAMRIHHVRDWLWAASEVVVAMRTMSCEEIGFGQHQRSS</sequence>
<evidence type="ECO:0000313" key="2">
    <source>
        <dbReference type="Proteomes" id="UP000828390"/>
    </source>
</evidence>
<dbReference type="AlphaFoldDB" id="A0A9D4GK14"/>